<name>A0AAV3PHT1_LITER</name>
<dbReference type="Proteomes" id="UP001454036">
    <property type="component" value="Unassembled WGS sequence"/>
</dbReference>
<accession>A0AAV3PHT1</accession>
<protein>
    <submittedName>
        <fullName evidence="1">Uncharacterized protein</fullName>
    </submittedName>
</protein>
<proteinExistence type="predicted"/>
<sequence length="87" mass="10057">MDAEIIMELLGCRLTEEEATPVEEDLVVGLAECESSIYMKVHSHRSTFISTQRLNLTMLRAWNYKGIWVSRVRGPILQVFFPDEKVK</sequence>
<evidence type="ECO:0000313" key="2">
    <source>
        <dbReference type="Proteomes" id="UP001454036"/>
    </source>
</evidence>
<gene>
    <name evidence="1" type="ORF">LIER_37014</name>
</gene>
<dbReference type="EMBL" id="BAABME010017383">
    <property type="protein sequence ID" value="GAA0149870.1"/>
    <property type="molecule type" value="Genomic_DNA"/>
</dbReference>
<organism evidence="1 2">
    <name type="scientific">Lithospermum erythrorhizon</name>
    <name type="common">Purple gromwell</name>
    <name type="synonym">Lithospermum officinale var. erythrorhizon</name>
    <dbReference type="NCBI Taxonomy" id="34254"/>
    <lineage>
        <taxon>Eukaryota</taxon>
        <taxon>Viridiplantae</taxon>
        <taxon>Streptophyta</taxon>
        <taxon>Embryophyta</taxon>
        <taxon>Tracheophyta</taxon>
        <taxon>Spermatophyta</taxon>
        <taxon>Magnoliopsida</taxon>
        <taxon>eudicotyledons</taxon>
        <taxon>Gunneridae</taxon>
        <taxon>Pentapetalae</taxon>
        <taxon>asterids</taxon>
        <taxon>lamiids</taxon>
        <taxon>Boraginales</taxon>
        <taxon>Boraginaceae</taxon>
        <taxon>Boraginoideae</taxon>
        <taxon>Lithospermeae</taxon>
        <taxon>Lithospermum</taxon>
    </lineage>
</organism>
<evidence type="ECO:0000313" key="1">
    <source>
        <dbReference type="EMBL" id="GAA0149870.1"/>
    </source>
</evidence>
<dbReference type="AlphaFoldDB" id="A0AAV3PHT1"/>
<keyword evidence="2" id="KW-1185">Reference proteome</keyword>
<comment type="caution">
    <text evidence="1">The sequence shown here is derived from an EMBL/GenBank/DDBJ whole genome shotgun (WGS) entry which is preliminary data.</text>
</comment>
<reference evidence="1 2" key="1">
    <citation type="submission" date="2024-01" db="EMBL/GenBank/DDBJ databases">
        <title>The complete chloroplast genome sequence of Lithospermum erythrorhizon: insights into the phylogenetic relationship among Boraginaceae species and the maternal lineages of purple gromwells.</title>
        <authorList>
            <person name="Okada T."/>
            <person name="Watanabe K."/>
        </authorList>
    </citation>
    <scope>NUCLEOTIDE SEQUENCE [LARGE SCALE GENOMIC DNA]</scope>
</reference>